<comment type="caution">
    <text evidence="2">The sequence shown here is derived from an EMBL/GenBank/DDBJ whole genome shotgun (WGS) entry which is preliminary data.</text>
</comment>
<dbReference type="Proteomes" id="UP000221165">
    <property type="component" value="Unassembled WGS sequence"/>
</dbReference>
<dbReference type="GeneID" id="94431906"/>
<feature type="compositionally biased region" description="Low complexity" evidence="1">
    <location>
        <begin position="108"/>
        <end position="118"/>
    </location>
</feature>
<dbReference type="AlphaFoldDB" id="A0A2C6KM94"/>
<proteinExistence type="predicted"/>
<feature type="region of interest" description="Disordered" evidence="1">
    <location>
        <begin position="1"/>
        <end position="21"/>
    </location>
</feature>
<evidence type="ECO:0000313" key="2">
    <source>
        <dbReference type="EMBL" id="PHJ17615.1"/>
    </source>
</evidence>
<gene>
    <name evidence="2" type="ORF">CSUI_008567</name>
</gene>
<dbReference type="EMBL" id="MIGC01004828">
    <property type="protein sequence ID" value="PHJ17615.1"/>
    <property type="molecule type" value="Genomic_DNA"/>
</dbReference>
<protein>
    <submittedName>
        <fullName evidence="2">Uncharacterized protein</fullName>
    </submittedName>
</protein>
<sequence>MGGGKSKTRHGGGGGLAIDVSTFTKGENKRKIKRSTNGIDHYGLDEVEESYRSRELKNLRKTQGKGGGDFDGDLVRFNDSDDDDYGGERNRRTSHLSISFDLSDPSSTTTTITTNQGG</sequence>
<keyword evidence="3" id="KW-1185">Reference proteome</keyword>
<organism evidence="2 3">
    <name type="scientific">Cystoisospora suis</name>
    <dbReference type="NCBI Taxonomy" id="483139"/>
    <lineage>
        <taxon>Eukaryota</taxon>
        <taxon>Sar</taxon>
        <taxon>Alveolata</taxon>
        <taxon>Apicomplexa</taxon>
        <taxon>Conoidasida</taxon>
        <taxon>Coccidia</taxon>
        <taxon>Eucoccidiorida</taxon>
        <taxon>Eimeriorina</taxon>
        <taxon>Sarcocystidae</taxon>
        <taxon>Cystoisospora</taxon>
    </lineage>
</organism>
<evidence type="ECO:0000256" key="1">
    <source>
        <dbReference type="SAM" id="MobiDB-lite"/>
    </source>
</evidence>
<dbReference type="RefSeq" id="XP_067919333.1">
    <property type="nucleotide sequence ID" value="XM_068068695.1"/>
</dbReference>
<dbReference type="VEuPathDB" id="ToxoDB:CSUI_008567"/>
<name>A0A2C6KM94_9APIC</name>
<reference evidence="2 3" key="1">
    <citation type="journal article" date="2017" name="Int. J. Parasitol.">
        <title>The genome of the protozoan parasite Cystoisospora suis and a reverse vaccinology approach to identify vaccine candidates.</title>
        <authorList>
            <person name="Palmieri N."/>
            <person name="Shrestha A."/>
            <person name="Ruttkowski B."/>
            <person name="Beck T."/>
            <person name="Vogl C."/>
            <person name="Tomley F."/>
            <person name="Blake D.P."/>
            <person name="Joachim A."/>
        </authorList>
    </citation>
    <scope>NUCLEOTIDE SEQUENCE [LARGE SCALE GENOMIC DNA]</scope>
    <source>
        <strain evidence="2 3">Wien I</strain>
    </source>
</reference>
<feature type="non-terminal residue" evidence="2">
    <location>
        <position position="118"/>
    </location>
</feature>
<feature type="compositionally biased region" description="Basic residues" evidence="1">
    <location>
        <begin position="1"/>
        <end position="10"/>
    </location>
</feature>
<accession>A0A2C6KM94</accession>
<evidence type="ECO:0000313" key="3">
    <source>
        <dbReference type="Proteomes" id="UP000221165"/>
    </source>
</evidence>
<feature type="region of interest" description="Disordered" evidence="1">
    <location>
        <begin position="58"/>
        <end position="118"/>
    </location>
</feature>